<dbReference type="EMBL" id="LWID01000001">
    <property type="protein sequence ID" value="MDG6895978.1"/>
    <property type="molecule type" value="Genomic_DNA"/>
</dbReference>
<organism evidence="3 4">
    <name type="scientific">Volucribacter amazonae</name>
    <dbReference type="NCBI Taxonomy" id="256731"/>
    <lineage>
        <taxon>Bacteria</taxon>
        <taxon>Pseudomonadati</taxon>
        <taxon>Pseudomonadota</taxon>
        <taxon>Gammaproteobacteria</taxon>
        <taxon>Pasteurellales</taxon>
        <taxon>Pasteurellaceae</taxon>
        <taxon>Volucribacter</taxon>
    </lineage>
</organism>
<dbReference type="PANTHER" id="PTHR43022:SF1">
    <property type="entry name" value="PROTEIN SMF"/>
    <property type="match status" value="1"/>
</dbReference>
<evidence type="ECO:0000256" key="1">
    <source>
        <dbReference type="ARBA" id="ARBA00006525"/>
    </source>
</evidence>
<dbReference type="InterPro" id="IPR003488">
    <property type="entry name" value="DprA"/>
</dbReference>
<dbReference type="PANTHER" id="PTHR43022">
    <property type="entry name" value="PROTEIN SMF"/>
    <property type="match status" value="1"/>
</dbReference>
<comment type="similarity">
    <text evidence="1">Belongs to the DprA/Smf family.</text>
</comment>
<keyword evidence="4" id="KW-1185">Reference proteome</keyword>
<reference evidence="3" key="1">
    <citation type="submission" date="2016-03" db="EMBL/GenBank/DDBJ databases">
        <title>Co-evolution between Pasteurellaceae and their hosts.</title>
        <authorList>
            <person name="Hansen M.J."/>
            <person name="Bojesen A.M."/>
            <person name="Planet P."/>
        </authorList>
    </citation>
    <scope>NUCLEOTIDE SEQUENCE</scope>
    <source>
        <strain evidence="3">146/S8/89</strain>
    </source>
</reference>
<evidence type="ECO:0000313" key="3">
    <source>
        <dbReference type="EMBL" id="MDG6895978.1"/>
    </source>
</evidence>
<gene>
    <name evidence="3" type="ORF">A6A20_10195</name>
</gene>
<dbReference type="SUPFAM" id="SSF102405">
    <property type="entry name" value="MCP/YpsA-like"/>
    <property type="match status" value="1"/>
</dbReference>
<protein>
    <recommendedName>
        <fullName evidence="2">Smf/DprA SLOG domain-containing protein</fullName>
    </recommendedName>
</protein>
<dbReference type="Pfam" id="PF02481">
    <property type="entry name" value="DNA_processg_A"/>
    <property type="match status" value="1"/>
</dbReference>
<dbReference type="Gene3D" id="3.40.50.450">
    <property type="match status" value="1"/>
</dbReference>
<proteinExistence type="inferred from homology"/>
<dbReference type="RefSeq" id="WP_279573337.1">
    <property type="nucleotide sequence ID" value="NZ_LWID01000001.1"/>
</dbReference>
<dbReference type="AlphaFoldDB" id="A0A9X4SMD0"/>
<sequence length="329" mass="37545">MKYSKHMLNILTAKKFKGIGDAWIFKNLKKDLPLEEILSLLKKHLIKENSTDDEKEKFTEKYFKEKQKEVINNLDKLSGFYDGIVVFGDKNFPKLRTNQKIKDIDHPMVLFYKGDISLLDLSNHNVAVIGLLEPDEFIEKQERDIVDRLAKNNITIVSGLALGCDRIAHHQALCSGSKTIAILPSPLNNIIPKQCNPIAEYIGNKGGLLITEYYDEPESKYELNGRFIRRDRLQALFSDSVLLIASYSKSMSDKDKSCDSGARHAMEKAKAYGITRAVMYSTSNIKDDKYALNRELMKSDKDIIVVNPHAINDTIDRLLIKEEKQKSLF</sequence>
<name>A0A9X4SMD0_9PAST</name>
<evidence type="ECO:0000313" key="4">
    <source>
        <dbReference type="Proteomes" id="UP001155500"/>
    </source>
</evidence>
<evidence type="ECO:0000259" key="2">
    <source>
        <dbReference type="Pfam" id="PF02481"/>
    </source>
</evidence>
<dbReference type="InterPro" id="IPR057666">
    <property type="entry name" value="DrpA_SLOG"/>
</dbReference>
<accession>A0A9X4SMD0</accession>
<comment type="caution">
    <text evidence="3">The sequence shown here is derived from an EMBL/GenBank/DDBJ whole genome shotgun (WGS) entry which is preliminary data.</text>
</comment>
<dbReference type="Proteomes" id="UP001155500">
    <property type="component" value="Unassembled WGS sequence"/>
</dbReference>
<dbReference type="GO" id="GO:0009294">
    <property type="term" value="P:DNA-mediated transformation"/>
    <property type="evidence" value="ECO:0007669"/>
    <property type="project" value="InterPro"/>
</dbReference>
<feature type="domain" description="Smf/DprA SLOG" evidence="2">
    <location>
        <begin position="84"/>
        <end position="250"/>
    </location>
</feature>